<dbReference type="AlphaFoldDB" id="A0A5A7QIG1"/>
<evidence type="ECO:0000313" key="1">
    <source>
        <dbReference type="EMBL" id="GER44884.1"/>
    </source>
</evidence>
<proteinExistence type="predicted"/>
<organism evidence="1 2">
    <name type="scientific">Striga asiatica</name>
    <name type="common">Asiatic witchweed</name>
    <name type="synonym">Buchnera asiatica</name>
    <dbReference type="NCBI Taxonomy" id="4170"/>
    <lineage>
        <taxon>Eukaryota</taxon>
        <taxon>Viridiplantae</taxon>
        <taxon>Streptophyta</taxon>
        <taxon>Embryophyta</taxon>
        <taxon>Tracheophyta</taxon>
        <taxon>Spermatophyta</taxon>
        <taxon>Magnoliopsida</taxon>
        <taxon>eudicotyledons</taxon>
        <taxon>Gunneridae</taxon>
        <taxon>Pentapetalae</taxon>
        <taxon>asterids</taxon>
        <taxon>lamiids</taxon>
        <taxon>Lamiales</taxon>
        <taxon>Orobanchaceae</taxon>
        <taxon>Buchnereae</taxon>
        <taxon>Striga</taxon>
    </lineage>
</organism>
<dbReference type="EMBL" id="BKCP01007170">
    <property type="protein sequence ID" value="GER44884.1"/>
    <property type="molecule type" value="Genomic_DNA"/>
</dbReference>
<evidence type="ECO:0000313" key="2">
    <source>
        <dbReference type="Proteomes" id="UP000325081"/>
    </source>
</evidence>
<dbReference type="Proteomes" id="UP000325081">
    <property type="component" value="Unassembled WGS sequence"/>
</dbReference>
<comment type="caution">
    <text evidence="1">The sequence shown here is derived from an EMBL/GenBank/DDBJ whole genome shotgun (WGS) entry which is preliminary data.</text>
</comment>
<reference evidence="2" key="1">
    <citation type="journal article" date="2019" name="Curr. Biol.">
        <title>Genome Sequence of Striga asiatica Provides Insight into the Evolution of Plant Parasitism.</title>
        <authorList>
            <person name="Yoshida S."/>
            <person name="Kim S."/>
            <person name="Wafula E.K."/>
            <person name="Tanskanen J."/>
            <person name="Kim Y.M."/>
            <person name="Honaas L."/>
            <person name="Yang Z."/>
            <person name="Spallek T."/>
            <person name="Conn C.E."/>
            <person name="Ichihashi Y."/>
            <person name="Cheong K."/>
            <person name="Cui S."/>
            <person name="Der J.P."/>
            <person name="Gundlach H."/>
            <person name="Jiao Y."/>
            <person name="Hori C."/>
            <person name="Ishida J.K."/>
            <person name="Kasahara H."/>
            <person name="Kiba T."/>
            <person name="Kim M.S."/>
            <person name="Koo N."/>
            <person name="Laohavisit A."/>
            <person name="Lee Y.H."/>
            <person name="Lumba S."/>
            <person name="McCourt P."/>
            <person name="Mortimer J.C."/>
            <person name="Mutuku J.M."/>
            <person name="Nomura T."/>
            <person name="Sasaki-Sekimoto Y."/>
            <person name="Seto Y."/>
            <person name="Wang Y."/>
            <person name="Wakatake T."/>
            <person name="Sakakibara H."/>
            <person name="Demura T."/>
            <person name="Yamaguchi S."/>
            <person name="Yoneyama K."/>
            <person name="Manabe R.I."/>
            <person name="Nelson D.C."/>
            <person name="Schulman A.H."/>
            <person name="Timko M.P."/>
            <person name="dePamphilis C.W."/>
            <person name="Choi D."/>
            <person name="Shirasu K."/>
        </authorList>
    </citation>
    <scope>NUCLEOTIDE SEQUENCE [LARGE SCALE GENOMIC DNA]</scope>
    <source>
        <strain evidence="2">cv. UVA1</strain>
    </source>
</reference>
<keyword evidence="2" id="KW-1185">Reference proteome</keyword>
<gene>
    <name evidence="1" type="ORF">STAS_21794</name>
</gene>
<sequence>MLSPDRQLLRNFSIDGLNCLKPRLETGMLHELDSQPILQPSNIEVVSALAEGSEQKGVDQEIPGSPSFHLPLTLQMNDEEVWQTKSRNAYQSQVNYRYKTDLMKH</sequence>
<name>A0A5A7QIG1_STRAF</name>
<protein>
    <submittedName>
        <fullName evidence="1">Cytochrome P450</fullName>
    </submittedName>
</protein>
<accession>A0A5A7QIG1</accession>